<dbReference type="GO" id="GO:0005811">
    <property type="term" value="C:lipid droplet"/>
    <property type="evidence" value="ECO:0007669"/>
    <property type="project" value="TreeGrafter"/>
</dbReference>
<feature type="compositionally biased region" description="Polar residues" evidence="5">
    <location>
        <begin position="1919"/>
        <end position="1928"/>
    </location>
</feature>
<feature type="region of interest" description="Disordered" evidence="5">
    <location>
        <begin position="2336"/>
        <end position="2356"/>
    </location>
</feature>
<feature type="domain" description="FYVE-type" evidence="7">
    <location>
        <begin position="853"/>
        <end position="905"/>
    </location>
</feature>
<keyword evidence="3" id="KW-0862">Zinc</keyword>
<dbReference type="InterPro" id="IPR035974">
    <property type="entry name" value="Rap/Ran-GAP_sf"/>
</dbReference>
<dbReference type="InterPro" id="IPR046859">
    <property type="entry name" value="RGPA/RALGAPB_N"/>
</dbReference>
<feature type="domain" description="B box-type" evidence="6">
    <location>
        <begin position="42"/>
        <end position="88"/>
    </location>
</feature>
<feature type="region of interest" description="Disordered" evidence="5">
    <location>
        <begin position="1901"/>
        <end position="1961"/>
    </location>
</feature>
<dbReference type="PROSITE" id="PS50178">
    <property type="entry name" value="ZF_FYVE"/>
    <property type="match status" value="2"/>
</dbReference>
<keyword evidence="2 4" id="KW-0863">Zinc-finger</keyword>
<dbReference type="InterPro" id="IPR042427">
    <property type="entry name" value="ZFYV1"/>
</dbReference>
<dbReference type="OrthoDB" id="10009983at2759"/>
<dbReference type="InterPro" id="IPR000306">
    <property type="entry name" value="Znf_FYVE"/>
</dbReference>
<accession>A0A813YC87</accession>
<proteinExistence type="predicted"/>
<dbReference type="GO" id="GO:0005096">
    <property type="term" value="F:GTPase activator activity"/>
    <property type="evidence" value="ECO:0007669"/>
    <property type="project" value="InterPro"/>
</dbReference>
<evidence type="ECO:0000256" key="3">
    <source>
        <dbReference type="ARBA" id="ARBA00022833"/>
    </source>
</evidence>
<dbReference type="GO" id="GO:0008270">
    <property type="term" value="F:zinc ion binding"/>
    <property type="evidence" value="ECO:0007669"/>
    <property type="project" value="UniProtKB-KW"/>
</dbReference>
<comment type="caution">
    <text evidence="8">The sequence shown here is derived from an EMBL/GenBank/DDBJ whole genome shotgun (WGS) entry which is preliminary data.</text>
</comment>
<feature type="compositionally biased region" description="Basic and acidic residues" evidence="5">
    <location>
        <begin position="1941"/>
        <end position="1952"/>
    </location>
</feature>
<feature type="compositionally biased region" description="Polar residues" evidence="5">
    <location>
        <begin position="1294"/>
        <end position="1329"/>
    </location>
</feature>
<dbReference type="PANTHER" id="PTHR46624">
    <property type="entry name" value="AGAP002036-PA"/>
    <property type="match status" value="1"/>
</dbReference>
<dbReference type="CDD" id="cd15734">
    <property type="entry name" value="FYVE_ZFYV1"/>
    <property type="match status" value="2"/>
</dbReference>
<feature type="compositionally biased region" description="Basic and acidic residues" evidence="5">
    <location>
        <begin position="1907"/>
        <end position="1918"/>
    </location>
</feature>
<evidence type="ECO:0000256" key="5">
    <source>
        <dbReference type="SAM" id="MobiDB-lite"/>
    </source>
</evidence>
<dbReference type="GO" id="GO:0051056">
    <property type="term" value="P:regulation of small GTPase mediated signal transduction"/>
    <property type="evidence" value="ECO:0007669"/>
    <property type="project" value="InterPro"/>
</dbReference>
<feature type="region of interest" description="Disordered" evidence="5">
    <location>
        <begin position="128"/>
        <end position="182"/>
    </location>
</feature>
<evidence type="ECO:0000259" key="7">
    <source>
        <dbReference type="PROSITE" id="PS50178"/>
    </source>
</evidence>
<reference evidence="8" key="1">
    <citation type="submission" date="2021-02" db="EMBL/GenBank/DDBJ databases">
        <authorList>
            <person name="Nowell W R."/>
        </authorList>
    </citation>
    <scope>NUCLEOTIDE SEQUENCE</scope>
</reference>
<dbReference type="Proteomes" id="UP000663852">
    <property type="component" value="Unassembled WGS sequence"/>
</dbReference>
<feature type="domain" description="FYVE-type" evidence="7">
    <location>
        <begin position="686"/>
        <end position="746"/>
    </location>
</feature>
<keyword evidence="1" id="KW-0479">Metal-binding</keyword>
<dbReference type="GO" id="GO:0043325">
    <property type="term" value="F:phosphatidylinositol-3,4-bisphosphate binding"/>
    <property type="evidence" value="ECO:0007669"/>
    <property type="project" value="TreeGrafter"/>
</dbReference>
<evidence type="ECO:0000313" key="8">
    <source>
        <dbReference type="EMBL" id="CAF0882215.1"/>
    </source>
</evidence>
<sequence>MQTAESVCLWNYQFKNNSPPSPISNMSSKKISMEKTPYLACTERYSCQNEMSSKAIFYCLECKNLQCLLCEKEIHDHVGNSQHGRLTLDEIDDECCSIDRRHHAVFYCTTCAAMFCYSCYENQHQHSDGRQHNLQKYRDGQKPTTKKTHEQSRTSTQPIKIIPSSNVNNKPIKPSASSFEDVQVDDTDENLISPPNRKQHANHIPKRHNFNQEMLLESMIDDRENDQVDTHHLPSKSVQQSNSESTLGFLLLDANEHLTVNTESEFLRRLRVDKDLSVKCVSIIGNTGDGKSHTLNQVFFNGREIFNTSPTADSCTMGVWSALDDSHQTLVLDTEGRLGLTENDNTRNRLLLKILCISDIVIYRTRASKLPNDMFQFLSDASNAFLKYFRKELENVMKNCKADGPVSTMGPTLIVFHETQHTGILKGSKTAVEQLKERFETMKLSYDAYSSMEYVGIQTVGSKSSNFSEIKAMIAATLNNNNIRSRRRLSIIFKALKALNEKFIHAIPPSIPSTLPDAFFACCVKCLSCRTKCTAVANHKKDDIPHECEPRCLYNKDLDNEVWKCLQCHREGRDMIVYGKLITKNDGLVQGLLKYVWYGCVIECPRHGEIYRSRKHWYGNNEPKDVTLVEIIHVWPDDDNSRLASDVTPRKFMELIVYASSYLSAPTKMISELVADQVAPSYWVPNKDVIACSSCKLLFGSEYSKHHCRACGHVFCDTCTANRRIVSWIDTEKPVRVCNNCNDSPKSRAPSCAIPSTASSEINKQYNQKTSENSGSSGDSASTVSSGEHLNDLCLSPTDIFDIDQPSAGPIIVDIPTTRRVYETVISGLEKIGVNYPIELIKESTRPSYWKPDSECHACYICKRPFNSTTNRLHHCRSCGDGVCETCSPNQRSVPERDWLSPVRMFMYNGYASYDEEIQRHIVSNSSLSSIVPLPVAEEIALPFLTYIYESIISNRPFSITIDKDLKWALEVFAFGFTCEQSSIYQLCANIYVEWLKVFENTSVNLTSIPSILREKTEFYWSQMFWHLYHLFVTHNEKSADLLTKSMYTHKVLRQLQTMISQTELSVDLWHILLQVFLAIGNAVLSPAYRTNEEGGAVMSHRLVPSIYQVFMVAVDKVHIPPGLWRTFRDYAATWRHRPAVVYDWAQLTCVLASTVVHKLWWPDLVPLQYVCTETDQGEYVQKIIDSLSLSRLVITWIQFLTILQNPSECGDVSVFLRMPTYAGQFQINSNTKLKDFPSLQELPRVFVNVTKAIGMFVDIWLGKDVDPTPLYSPKPSTTPTPLSMAENIAASNATSSQSRAFTQSVRGHPTTSQQQPSTVGTLKATKSQADTRRVSVPSGQTVSPVHTNVALTNLQLTRAEQSPKHLRTNRPTVNSLMHLYGPWILDACLLQIKDRFTRSTTIVNVNDATRMIEIDKMLDIQNERLMDEAFAKSFATICTIFNSAQCDEYIHPEYLSRFYFVLQQGLRFYHGDEQRSFTIIESILLHSADLFRINLRGINILLPLYLDAIEYYIHHDSQVLTNSQSHVKGTPTYERLTRIRSKCIQILMSIVSLPFHYEHLQQHLFEDYLEKSHDVQTTMKTFSQYRLKIFPLLLTALQSEQDTANAQLLFGTIRLACSLAAHYERQHETVEEKSLKDRTSDDLSDAVILICEKGTNDSQLFLAALDTLISIVTDPICQLPIDIWKKVLKRLCTFIDTQLHLGHTHHTREMHSTCVATYNTLITLIIERPTLLDDPDNLFQLCEIIELGISGEKAQSAEKIVYKKYKEQHPASQRVAEAAEYLMCVLFEHKTIKRLTNISQRSVTAACLHAELTGDIINEEAVLHLKNDICRNWLDETTFANLMTSTRFKYFAVNDNTLFAINELPISVNNSMPAIILLCRGLFGKNVWTLNFRHDPMSSASIQRNRSHERTFNESDKSSTTSVATSSIDHKEKHHTSHSSRNERAKSDSSRHSSFYHPPELSIPTMNSIVKREEDKLNMFRTLKTKQIKIEEHAIQRAHVAEEIPTPECKPPECQKHFEAIRLFLSHYGFCSLDSMNHLLHGKQWSQSNPLDQLHPRIKLLDSSVPSFMEDIKTLDKISPTLYCTGQIFYLKRDQRSLNESFLNAKTPEQLNPAFLTLVSQFGSVVETKRHCGWTGNVETSWKTVSAAQANTSPKSKTLYEIDGDDSILYWVDLTTEMAFYLPHQFPPDNQGTEMRILIVWFEEFRDDLDPILPAPESQSKTRDISIIGIHPLKNHLLRISLNSNAQRLQSACASIPLIDGMVIPLHILPFFLRQAVHNLSRRKRLEDSQISQTAYSVRKSRITKIIDRYQNRTRQNLDDFFQNIFFSSVTPAAKQQPPTIPSPSRPNSMIVVQS</sequence>
<dbReference type="SMART" id="SM00064">
    <property type="entry name" value="FYVE"/>
    <property type="match status" value="2"/>
</dbReference>
<protein>
    <submittedName>
        <fullName evidence="8">Uncharacterized protein</fullName>
    </submittedName>
</protein>
<feature type="compositionally biased region" description="Low complexity" evidence="5">
    <location>
        <begin position="771"/>
        <end position="785"/>
    </location>
</feature>
<dbReference type="GO" id="GO:0140042">
    <property type="term" value="P:lipid droplet formation"/>
    <property type="evidence" value="ECO:0007669"/>
    <property type="project" value="TreeGrafter"/>
</dbReference>
<feature type="compositionally biased region" description="Polar residues" evidence="5">
    <location>
        <begin position="2347"/>
        <end position="2356"/>
    </location>
</feature>
<dbReference type="SUPFAM" id="SSF111347">
    <property type="entry name" value="Rap/Ran-GAP"/>
    <property type="match status" value="1"/>
</dbReference>
<feature type="domain" description="B box-type" evidence="6">
    <location>
        <begin position="96"/>
        <end position="137"/>
    </location>
</feature>
<dbReference type="PROSITE" id="PS50119">
    <property type="entry name" value="ZF_BBOX"/>
    <property type="match status" value="2"/>
</dbReference>
<dbReference type="InterPro" id="IPR000315">
    <property type="entry name" value="Znf_B-box"/>
</dbReference>
<evidence type="ECO:0000313" key="9">
    <source>
        <dbReference type="Proteomes" id="UP000663852"/>
    </source>
</evidence>
<organism evidence="8 9">
    <name type="scientific">Adineta ricciae</name>
    <name type="common">Rotifer</name>
    <dbReference type="NCBI Taxonomy" id="249248"/>
    <lineage>
        <taxon>Eukaryota</taxon>
        <taxon>Metazoa</taxon>
        <taxon>Spiralia</taxon>
        <taxon>Gnathifera</taxon>
        <taxon>Rotifera</taxon>
        <taxon>Eurotatoria</taxon>
        <taxon>Bdelloidea</taxon>
        <taxon>Adinetida</taxon>
        <taxon>Adinetidae</taxon>
        <taxon>Adineta</taxon>
    </lineage>
</organism>
<evidence type="ECO:0000259" key="6">
    <source>
        <dbReference type="PROSITE" id="PS50119"/>
    </source>
</evidence>
<dbReference type="Pfam" id="PF01363">
    <property type="entry name" value="FYVE"/>
    <property type="match status" value="2"/>
</dbReference>
<feature type="region of interest" description="Disordered" evidence="5">
    <location>
        <begin position="766"/>
        <end position="785"/>
    </location>
</feature>
<dbReference type="GO" id="GO:0005547">
    <property type="term" value="F:phosphatidylinositol-3,4,5-trisphosphate binding"/>
    <property type="evidence" value="ECO:0007669"/>
    <property type="project" value="TreeGrafter"/>
</dbReference>
<evidence type="ECO:0000256" key="4">
    <source>
        <dbReference type="PROSITE-ProRule" id="PRU00024"/>
    </source>
</evidence>
<evidence type="ECO:0000256" key="1">
    <source>
        <dbReference type="ARBA" id="ARBA00022723"/>
    </source>
</evidence>
<dbReference type="GO" id="GO:0032266">
    <property type="term" value="F:phosphatidylinositol-3-phosphate binding"/>
    <property type="evidence" value="ECO:0007669"/>
    <property type="project" value="TreeGrafter"/>
</dbReference>
<dbReference type="InterPro" id="IPR011011">
    <property type="entry name" value="Znf_FYVE_PHD"/>
</dbReference>
<dbReference type="GO" id="GO:0005545">
    <property type="term" value="F:1-phosphatidylinositol binding"/>
    <property type="evidence" value="ECO:0007669"/>
    <property type="project" value="TreeGrafter"/>
</dbReference>
<evidence type="ECO:0000256" key="2">
    <source>
        <dbReference type="ARBA" id="ARBA00022771"/>
    </source>
</evidence>
<dbReference type="Gene3D" id="3.40.50.300">
    <property type="entry name" value="P-loop containing nucleotide triphosphate hydrolases"/>
    <property type="match status" value="1"/>
</dbReference>
<gene>
    <name evidence="8" type="ORF">EDS130_LOCUS8850</name>
</gene>
<feature type="compositionally biased region" description="Polar residues" evidence="5">
    <location>
        <begin position="153"/>
        <end position="180"/>
    </location>
</feature>
<name>A0A813YC87_ADIRI</name>
<dbReference type="InterPro" id="IPR017455">
    <property type="entry name" value="Znf_FYVE-rel"/>
</dbReference>
<dbReference type="Pfam" id="PF20412">
    <property type="entry name" value="RALGAPB_N"/>
    <property type="match status" value="1"/>
</dbReference>
<dbReference type="SUPFAM" id="SSF57903">
    <property type="entry name" value="FYVE/PHD zinc finger"/>
    <property type="match status" value="2"/>
</dbReference>
<dbReference type="Gene3D" id="3.30.40.10">
    <property type="entry name" value="Zinc/RING finger domain, C3HC4 (zinc finger)"/>
    <property type="match status" value="2"/>
</dbReference>
<dbReference type="InterPro" id="IPR013083">
    <property type="entry name" value="Znf_RING/FYVE/PHD"/>
</dbReference>
<feature type="region of interest" description="Disordered" evidence="5">
    <location>
        <begin position="1294"/>
        <end position="1343"/>
    </location>
</feature>
<feature type="compositionally biased region" description="Basic and acidic residues" evidence="5">
    <location>
        <begin position="128"/>
        <end position="152"/>
    </location>
</feature>
<dbReference type="PANTHER" id="PTHR46624:SF4">
    <property type="entry name" value="FYVE-TYPE DOMAIN-CONTAINING PROTEIN"/>
    <property type="match status" value="1"/>
</dbReference>
<dbReference type="InterPro" id="IPR027417">
    <property type="entry name" value="P-loop_NTPase"/>
</dbReference>
<dbReference type="SUPFAM" id="SSF52540">
    <property type="entry name" value="P-loop containing nucleoside triphosphate hydrolases"/>
    <property type="match status" value="1"/>
</dbReference>
<dbReference type="EMBL" id="CAJNOJ010000029">
    <property type="protein sequence ID" value="CAF0882215.1"/>
    <property type="molecule type" value="Genomic_DNA"/>
</dbReference>